<comment type="caution">
    <text evidence="1">The sequence shown here is derived from an EMBL/GenBank/DDBJ whole genome shotgun (WGS) entry which is preliminary data.</text>
</comment>
<dbReference type="RefSeq" id="WP_310920286.1">
    <property type="nucleotide sequence ID" value="NZ_JAMQON010000004.1"/>
</dbReference>
<dbReference type="InterPro" id="IPR005501">
    <property type="entry name" value="LamB/YcsF/PxpA-like"/>
</dbReference>
<evidence type="ECO:0000313" key="1">
    <source>
        <dbReference type="EMBL" id="MDS0260564.1"/>
    </source>
</evidence>
<dbReference type="NCBIfam" id="NF003816">
    <property type="entry name" value="PRK05406.1-5"/>
    <property type="match status" value="1"/>
</dbReference>
<sequence length="253" mass="27198">MPVRISINCDMGESFGTYTKGSDAEVCPYITAANIAAGFHAGDPHVMHETVATAAAEGVDIGVHPGLPDKLGFGRREIDITPTEAREYVVYQIGALRAVAATQGLALTHVKPHGALYAILSDSEQHARAVLEGIVEVDPTLTYLATDIQLYDLATESPLDAVFEGYVDLDYRDDRSVIIPKRKEARDPTVVADRFVEIATEGTVESVSGTTLDIPADSICIHGDTPNVVEILDAIHRRLDGTDIELVSLTTQT</sequence>
<name>A0ABU2FE97_9EURY</name>
<dbReference type="Proteomes" id="UP001259659">
    <property type="component" value="Unassembled WGS sequence"/>
</dbReference>
<dbReference type="EMBL" id="JAMQON010000004">
    <property type="protein sequence ID" value="MDS0260564.1"/>
    <property type="molecule type" value="Genomic_DNA"/>
</dbReference>
<keyword evidence="2" id="KW-1185">Reference proteome</keyword>
<dbReference type="Gene3D" id="3.20.20.370">
    <property type="entry name" value="Glycoside hydrolase/deacetylase"/>
    <property type="match status" value="1"/>
</dbReference>
<gene>
    <name evidence="1" type="ORF">NDI56_14250</name>
</gene>
<dbReference type="InterPro" id="IPR011330">
    <property type="entry name" value="Glyco_hydro/deAcase_b/a-brl"/>
</dbReference>
<reference evidence="1 2" key="1">
    <citation type="submission" date="2022-06" db="EMBL/GenBank/DDBJ databases">
        <title>Haloarcula sp. a new haloarchaeum isolate from saline soil.</title>
        <authorList>
            <person name="Strakova D."/>
            <person name="Galisteo C."/>
            <person name="Sanchez-Porro C."/>
            <person name="Ventosa A."/>
        </authorList>
    </citation>
    <scope>NUCLEOTIDE SEQUENCE [LARGE SCALE GENOMIC DNA]</scope>
    <source>
        <strain evidence="1 2">S1CR25-12</strain>
    </source>
</reference>
<proteinExistence type="predicted"/>
<protein>
    <submittedName>
        <fullName evidence="1">5-oxoprolinase subunit PxpA</fullName>
    </submittedName>
</protein>
<dbReference type="PANTHER" id="PTHR30292:SF0">
    <property type="entry name" value="5-OXOPROLINASE SUBUNIT A"/>
    <property type="match status" value="1"/>
</dbReference>
<organism evidence="1 2">
    <name type="scientific">Haloarcula saliterrae</name>
    <dbReference type="NCBI Taxonomy" id="2950534"/>
    <lineage>
        <taxon>Archaea</taxon>
        <taxon>Methanobacteriati</taxon>
        <taxon>Methanobacteriota</taxon>
        <taxon>Stenosarchaea group</taxon>
        <taxon>Halobacteria</taxon>
        <taxon>Halobacteriales</taxon>
        <taxon>Haloarculaceae</taxon>
        <taxon>Haloarcula</taxon>
    </lineage>
</organism>
<dbReference type="NCBIfam" id="NF003814">
    <property type="entry name" value="PRK05406.1-3"/>
    <property type="match status" value="1"/>
</dbReference>
<evidence type="ECO:0000313" key="2">
    <source>
        <dbReference type="Proteomes" id="UP001259659"/>
    </source>
</evidence>
<dbReference type="PANTHER" id="PTHR30292">
    <property type="entry name" value="UNCHARACTERIZED PROTEIN YBGL-RELATED"/>
    <property type="match status" value="1"/>
</dbReference>
<dbReference type="SUPFAM" id="SSF88713">
    <property type="entry name" value="Glycoside hydrolase/deacetylase"/>
    <property type="match status" value="1"/>
</dbReference>
<accession>A0ABU2FE97</accession>
<dbReference type="CDD" id="cd10787">
    <property type="entry name" value="LamB_YcsF_like"/>
    <property type="match status" value="1"/>
</dbReference>
<dbReference type="Pfam" id="PF03746">
    <property type="entry name" value="LamB_YcsF"/>
    <property type="match status" value="1"/>
</dbReference>